<accession>A0A9J6FPY9</accession>
<name>A0A9J6FPY9_HAELO</name>
<proteinExistence type="predicted"/>
<dbReference type="OrthoDB" id="6119297at2759"/>
<evidence type="ECO:0000313" key="2">
    <source>
        <dbReference type="Proteomes" id="UP000821853"/>
    </source>
</evidence>
<dbReference type="VEuPathDB" id="VectorBase:HLOH_054097"/>
<comment type="caution">
    <text evidence="1">The sequence shown here is derived from an EMBL/GenBank/DDBJ whole genome shotgun (WGS) entry which is preliminary data.</text>
</comment>
<dbReference type="EMBL" id="JABSTR010000003">
    <property type="protein sequence ID" value="KAH9364891.1"/>
    <property type="molecule type" value="Genomic_DNA"/>
</dbReference>
<gene>
    <name evidence="1" type="ORF">HPB48_014702</name>
</gene>
<reference evidence="1 2" key="1">
    <citation type="journal article" date="2020" name="Cell">
        <title>Large-Scale Comparative Analyses of Tick Genomes Elucidate Their Genetic Diversity and Vector Capacities.</title>
        <authorList>
            <consortium name="Tick Genome and Microbiome Consortium (TIGMIC)"/>
            <person name="Jia N."/>
            <person name="Wang J."/>
            <person name="Shi W."/>
            <person name="Du L."/>
            <person name="Sun Y."/>
            <person name="Zhan W."/>
            <person name="Jiang J.F."/>
            <person name="Wang Q."/>
            <person name="Zhang B."/>
            <person name="Ji P."/>
            <person name="Bell-Sakyi L."/>
            <person name="Cui X.M."/>
            <person name="Yuan T.T."/>
            <person name="Jiang B.G."/>
            <person name="Yang W.F."/>
            <person name="Lam T.T."/>
            <person name="Chang Q.C."/>
            <person name="Ding S.J."/>
            <person name="Wang X.J."/>
            <person name="Zhu J.G."/>
            <person name="Ruan X.D."/>
            <person name="Zhao L."/>
            <person name="Wei J.T."/>
            <person name="Ye R.Z."/>
            <person name="Que T.C."/>
            <person name="Du C.H."/>
            <person name="Zhou Y.H."/>
            <person name="Cheng J.X."/>
            <person name="Dai P.F."/>
            <person name="Guo W.B."/>
            <person name="Han X.H."/>
            <person name="Huang E.J."/>
            <person name="Li L.F."/>
            <person name="Wei W."/>
            <person name="Gao Y.C."/>
            <person name="Liu J.Z."/>
            <person name="Shao H.Z."/>
            <person name="Wang X."/>
            <person name="Wang C.C."/>
            <person name="Yang T.C."/>
            <person name="Huo Q.B."/>
            <person name="Li W."/>
            <person name="Chen H.Y."/>
            <person name="Chen S.E."/>
            <person name="Zhou L.G."/>
            <person name="Ni X.B."/>
            <person name="Tian J.H."/>
            <person name="Sheng Y."/>
            <person name="Liu T."/>
            <person name="Pan Y.S."/>
            <person name="Xia L.Y."/>
            <person name="Li J."/>
            <person name="Zhao F."/>
            <person name="Cao W.C."/>
        </authorList>
    </citation>
    <scope>NUCLEOTIDE SEQUENCE [LARGE SCALE GENOMIC DNA]</scope>
    <source>
        <strain evidence="1">HaeL-2018</strain>
    </source>
</reference>
<evidence type="ECO:0000313" key="1">
    <source>
        <dbReference type="EMBL" id="KAH9364891.1"/>
    </source>
</evidence>
<dbReference type="Proteomes" id="UP000821853">
    <property type="component" value="Unassembled WGS sequence"/>
</dbReference>
<keyword evidence="2" id="KW-1185">Reference proteome</keyword>
<dbReference type="AlphaFoldDB" id="A0A9J6FPY9"/>
<protein>
    <submittedName>
        <fullName evidence="1">Uncharacterized protein</fullName>
    </submittedName>
</protein>
<organism evidence="1 2">
    <name type="scientific">Haemaphysalis longicornis</name>
    <name type="common">Bush tick</name>
    <dbReference type="NCBI Taxonomy" id="44386"/>
    <lineage>
        <taxon>Eukaryota</taxon>
        <taxon>Metazoa</taxon>
        <taxon>Ecdysozoa</taxon>
        <taxon>Arthropoda</taxon>
        <taxon>Chelicerata</taxon>
        <taxon>Arachnida</taxon>
        <taxon>Acari</taxon>
        <taxon>Parasitiformes</taxon>
        <taxon>Ixodida</taxon>
        <taxon>Ixodoidea</taxon>
        <taxon>Ixodidae</taxon>
        <taxon>Haemaphysalinae</taxon>
        <taxon>Haemaphysalis</taxon>
    </lineage>
</organism>
<sequence length="195" mass="21862">MKIVASCVRQADKKVSMFLAENIPVFEGRVLRRPVRVPRDTDSNPVIVQRDLVADDRLNRILRKIVLLDGSVKHLPEGNIQVDTPYLIGEVTALCMTNPTYDLVLGNLPGLRVLHDLDPYWVRTSCKDGVVTGCLKGIKPPDATTRIAAVDKAVNENSTLFIMPPAISFLVFREELAQQQKHDFRLKATYEKIGK</sequence>